<sequence length="43" mass="5289">MAQCFNRLACPRFLFTYFQHTVDRFFIMTSYSIWLPFVPKPMH</sequence>
<dbReference type="Proteomes" id="UP000773850">
    <property type="component" value="Unassembled WGS sequence"/>
</dbReference>
<dbReference type="PATRIC" id="fig|1422.18.peg.1399"/>
<dbReference type="Proteomes" id="UP000075424">
    <property type="component" value="Unassembled WGS sequence"/>
</dbReference>
<accession>A0A150MAY8</accession>
<reference evidence="2 3" key="1">
    <citation type="submission" date="2016-01" db="EMBL/GenBank/DDBJ databases">
        <title>Draft Genome Sequences of Seven Thermophilic Sporeformers Isolated from Foods.</title>
        <authorList>
            <person name="Berendsen E.M."/>
            <person name="Wells-Bennik M.H."/>
            <person name="Krawcyk A.O."/>
            <person name="De Jong A."/>
            <person name="Holsappel S."/>
            <person name="Eijlander R.T."/>
            <person name="Kuipers O.P."/>
        </authorList>
    </citation>
    <scope>NUCLEOTIDE SEQUENCE [LARGE SCALE GENOMIC DNA]</scope>
    <source>
        <strain evidence="2 3">B4109</strain>
    </source>
</reference>
<dbReference type="EMBL" id="LQYV01000132">
    <property type="protein sequence ID" value="KYD21720.1"/>
    <property type="molecule type" value="Genomic_DNA"/>
</dbReference>
<dbReference type="AlphaFoldDB" id="A0A150MAY8"/>
<comment type="caution">
    <text evidence="2">The sequence shown here is derived from an EMBL/GenBank/DDBJ whole genome shotgun (WGS) entry which is preliminary data.</text>
</comment>
<gene>
    <name evidence="2" type="ORF">B4109_2045</name>
    <name evidence="1" type="ORF">GS8_2174</name>
</gene>
<name>A0A150MAY8_GEOSE</name>
<protein>
    <submittedName>
        <fullName evidence="2">Uncharacterized protein</fullName>
    </submittedName>
</protein>
<organism evidence="2 3">
    <name type="scientific">Geobacillus stearothermophilus</name>
    <name type="common">Bacillus stearothermophilus</name>
    <dbReference type="NCBI Taxonomy" id="1422"/>
    <lineage>
        <taxon>Bacteria</taxon>
        <taxon>Bacillati</taxon>
        <taxon>Bacillota</taxon>
        <taxon>Bacilli</taxon>
        <taxon>Bacillales</taxon>
        <taxon>Anoxybacillaceae</taxon>
        <taxon>Geobacillus</taxon>
    </lineage>
</organism>
<evidence type="ECO:0000313" key="1">
    <source>
        <dbReference type="EMBL" id="KAF6510017.1"/>
    </source>
</evidence>
<evidence type="ECO:0000313" key="2">
    <source>
        <dbReference type="EMBL" id="KYD21720.1"/>
    </source>
</evidence>
<evidence type="ECO:0000313" key="3">
    <source>
        <dbReference type="Proteomes" id="UP000075424"/>
    </source>
</evidence>
<dbReference type="EMBL" id="LUCS01000028">
    <property type="protein sequence ID" value="KAF6510017.1"/>
    <property type="molecule type" value="Genomic_DNA"/>
</dbReference>
<proteinExistence type="predicted"/>
<keyword evidence="4" id="KW-1185">Reference proteome</keyword>
<reference evidence="1 4" key="2">
    <citation type="submission" date="2016-03" db="EMBL/GenBank/DDBJ databases">
        <title>Spore heat resistance.</title>
        <authorList>
            <person name="Boekhorst J."/>
            <person name="Berendsen E.M."/>
            <person name="Wells-Bennik M.H."/>
            <person name="Kuipers O.P."/>
        </authorList>
    </citation>
    <scope>NUCLEOTIDE SEQUENCE [LARGE SCALE GENOMIC DNA]</scope>
    <source>
        <strain evidence="1 4">GS8</strain>
    </source>
</reference>
<evidence type="ECO:0000313" key="4">
    <source>
        <dbReference type="Proteomes" id="UP000773850"/>
    </source>
</evidence>